<feature type="domain" description="PA" evidence="15">
    <location>
        <begin position="152"/>
        <end position="232"/>
    </location>
</feature>
<keyword evidence="7" id="KW-0479">Metal-binding</keyword>
<dbReference type="Gene3D" id="3.50.30.30">
    <property type="match status" value="1"/>
</dbReference>
<evidence type="ECO:0000313" key="19">
    <source>
        <dbReference type="Proteomes" id="UP001202328"/>
    </source>
</evidence>
<evidence type="ECO:0000256" key="5">
    <source>
        <dbReference type="ARBA" id="ARBA00022670"/>
    </source>
</evidence>
<evidence type="ECO:0000259" key="15">
    <source>
        <dbReference type="Pfam" id="PF02225"/>
    </source>
</evidence>
<evidence type="ECO:0000256" key="1">
    <source>
        <dbReference type="ARBA" id="ARBA00001947"/>
    </source>
</evidence>
<keyword evidence="5" id="KW-0645">Protease</keyword>
<dbReference type="Pfam" id="PF04253">
    <property type="entry name" value="TFR_dimer"/>
    <property type="match status" value="1"/>
</dbReference>
<feature type="domain" description="Transferrin receptor-like dimerisation" evidence="16">
    <location>
        <begin position="577"/>
        <end position="704"/>
    </location>
</feature>
<dbReference type="SUPFAM" id="SSF52025">
    <property type="entry name" value="PA domain"/>
    <property type="match status" value="1"/>
</dbReference>
<dbReference type="SUPFAM" id="SSF53187">
    <property type="entry name" value="Zn-dependent exopeptidases"/>
    <property type="match status" value="1"/>
</dbReference>
<reference evidence="18" key="1">
    <citation type="submission" date="2022-04" db="EMBL/GenBank/DDBJ databases">
        <title>A functionally conserved STORR gene fusion in Papaver species that diverged 16.8 million years ago.</title>
        <authorList>
            <person name="Catania T."/>
        </authorList>
    </citation>
    <scope>NUCLEOTIDE SEQUENCE</scope>
    <source>
        <strain evidence="18">S-188037</strain>
    </source>
</reference>
<dbReference type="InterPro" id="IPR039373">
    <property type="entry name" value="Peptidase_M28B"/>
</dbReference>
<dbReference type="FunFam" id="1.20.930.40:FF:000001">
    <property type="entry name" value="N-acetylated-alpha-linked acidic dipeptidase 2"/>
    <property type="match status" value="1"/>
</dbReference>
<evidence type="ECO:0000256" key="9">
    <source>
        <dbReference type="ARBA" id="ARBA00022833"/>
    </source>
</evidence>
<comment type="cofactor">
    <cofactor evidence="1">
        <name>Zn(2+)</name>
        <dbReference type="ChEBI" id="CHEBI:29105"/>
    </cofactor>
</comment>
<dbReference type="Gene3D" id="3.40.630.10">
    <property type="entry name" value="Zn peptidases"/>
    <property type="match status" value="1"/>
</dbReference>
<dbReference type="InterPro" id="IPR046450">
    <property type="entry name" value="PA_dom_sf"/>
</dbReference>
<gene>
    <name evidence="18" type="ORF">MKW98_015376</name>
</gene>
<name>A0AAD4RY72_9MAGN</name>
<dbReference type="SUPFAM" id="SSF47672">
    <property type="entry name" value="Transferrin receptor-like dimerisation domain"/>
    <property type="match status" value="1"/>
</dbReference>
<keyword evidence="14" id="KW-0325">Glycoprotein</keyword>
<comment type="similarity">
    <text evidence="3">Belongs to the peptidase M28 family. M28B subfamily.</text>
</comment>
<evidence type="ECO:0000256" key="13">
    <source>
        <dbReference type="ARBA" id="ARBA00023136"/>
    </source>
</evidence>
<evidence type="ECO:0000256" key="11">
    <source>
        <dbReference type="ARBA" id="ARBA00022989"/>
    </source>
</evidence>
<comment type="caution">
    <text evidence="18">The sequence shown here is derived from an EMBL/GenBank/DDBJ whole genome shotgun (WGS) entry which is preliminary data.</text>
</comment>
<evidence type="ECO:0000256" key="2">
    <source>
        <dbReference type="ARBA" id="ARBA00004606"/>
    </source>
</evidence>
<evidence type="ECO:0000256" key="7">
    <source>
        <dbReference type="ARBA" id="ARBA00022723"/>
    </source>
</evidence>
<feature type="domain" description="Peptidase M28" evidence="17">
    <location>
        <begin position="330"/>
        <end position="517"/>
    </location>
</feature>
<keyword evidence="12" id="KW-0482">Metalloprotease</keyword>
<dbReference type="GO" id="GO:0008237">
    <property type="term" value="F:metallopeptidase activity"/>
    <property type="evidence" value="ECO:0007669"/>
    <property type="project" value="UniProtKB-KW"/>
</dbReference>
<keyword evidence="13" id="KW-0472">Membrane</keyword>
<dbReference type="FunFam" id="3.50.30.30:FF:000008">
    <property type="entry name" value="Glutamate carboxypeptidase 2"/>
    <property type="match status" value="1"/>
</dbReference>
<dbReference type="CDD" id="cd08022">
    <property type="entry name" value="M28_PSMA_like"/>
    <property type="match status" value="1"/>
</dbReference>
<dbReference type="InterPro" id="IPR007365">
    <property type="entry name" value="TFR-like_dimer_dom"/>
</dbReference>
<evidence type="ECO:0000259" key="16">
    <source>
        <dbReference type="Pfam" id="PF04253"/>
    </source>
</evidence>
<dbReference type="FunFam" id="3.40.630.10:FF:000009">
    <property type="entry name" value="N-acetylated-alpha-linked acidic dipeptidase 2"/>
    <property type="match status" value="1"/>
</dbReference>
<dbReference type="Proteomes" id="UP001202328">
    <property type="component" value="Unassembled WGS sequence"/>
</dbReference>
<dbReference type="GO" id="GO:0016020">
    <property type="term" value="C:membrane"/>
    <property type="evidence" value="ECO:0007669"/>
    <property type="project" value="UniProtKB-SubCell"/>
</dbReference>
<evidence type="ECO:0000313" key="18">
    <source>
        <dbReference type="EMBL" id="KAI3842709.1"/>
    </source>
</evidence>
<evidence type="ECO:0000256" key="8">
    <source>
        <dbReference type="ARBA" id="ARBA00022801"/>
    </source>
</evidence>
<dbReference type="GO" id="GO:0046872">
    <property type="term" value="F:metal ion binding"/>
    <property type="evidence" value="ECO:0007669"/>
    <property type="project" value="UniProtKB-KW"/>
</dbReference>
<evidence type="ECO:0000259" key="17">
    <source>
        <dbReference type="Pfam" id="PF04389"/>
    </source>
</evidence>
<organism evidence="18 19">
    <name type="scientific">Papaver atlanticum</name>
    <dbReference type="NCBI Taxonomy" id="357466"/>
    <lineage>
        <taxon>Eukaryota</taxon>
        <taxon>Viridiplantae</taxon>
        <taxon>Streptophyta</taxon>
        <taxon>Embryophyta</taxon>
        <taxon>Tracheophyta</taxon>
        <taxon>Spermatophyta</taxon>
        <taxon>Magnoliopsida</taxon>
        <taxon>Ranunculales</taxon>
        <taxon>Papaveraceae</taxon>
        <taxon>Papaveroideae</taxon>
        <taxon>Papaver</taxon>
    </lineage>
</organism>
<proteinExistence type="inferred from homology"/>
<dbReference type="PANTHER" id="PTHR10404:SF46">
    <property type="entry name" value="VACUOLAR PROTEIN SORTING-ASSOCIATED PROTEIN 70"/>
    <property type="match status" value="1"/>
</dbReference>
<dbReference type="EMBL" id="JAJJMB010017052">
    <property type="protein sequence ID" value="KAI3842709.1"/>
    <property type="molecule type" value="Genomic_DNA"/>
</dbReference>
<sequence>MFSNPKVPTTTLLITCSISLSLFLFFFSPCLPNYTTYHHHYLYTSLSDNSSISNNLQVLTTRPHIAGSVQNADAASYVLSAFSSYSPYMNSHIVSYHVSLTYQSSRTLTLIRPPPNPPTYFNLTQENYSNNPYAHEVVPTFHAYAKSGTAVGRVVYANYGSVGDFETLRRMGVDVSGTVVLARYGKIYRGDIISNAYEEGALGVLLYTDRKDYGGPGGFPNDKWMPPSGVQVGTVYRGAGDPSTPGWASTDSSCERLSTDEIERGGEVPLIPSLPISADDGEFILRSMGGQVADDDWQGDSTAPVYRVGPGPGILNLTYNGNYVISKIENVIAVIEGVEEPDRFVILGNNRDAWTFGGVDPNSGTAVLLDVARRLGKLQKNGWRPRRTIMLCNWDAEEYGLIGSTEWVEENREMLASRAVAYLNIGTAVSGPGFHASTTPQLDGLLKQVAQQVQDPDNSSQTIYDSWSGSKGTPTFGRLGGGGSDYTAFVQHVGISTIDMSFGEGYPVYHSMYDDFTWMRKFGDPMFQRHVAAASIWGRVALRLADDELLPFNYMFYVNELQTSTKELEERISGKSVSLHPLYRSILELKKASIKIDKQKKVLEDRKGWASFRGRDPLKARALNDRLMMAERAFTDRDGLPGRPWYKHLIYGPSKYNDYGSNSFPGIDDAIEKAKTLNTMESWRLVQHEIWKASRSITHASLVLNGKLT</sequence>
<evidence type="ECO:0000256" key="14">
    <source>
        <dbReference type="ARBA" id="ARBA00023180"/>
    </source>
</evidence>
<dbReference type="InterPro" id="IPR007484">
    <property type="entry name" value="Peptidase_M28"/>
</dbReference>
<evidence type="ECO:0000256" key="10">
    <source>
        <dbReference type="ARBA" id="ARBA00022968"/>
    </source>
</evidence>
<keyword evidence="8" id="KW-0378">Hydrolase</keyword>
<dbReference type="InterPro" id="IPR036757">
    <property type="entry name" value="TFR-like_dimer_dom_sf"/>
</dbReference>
<keyword evidence="9" id="KW-0862">Zinc</keyword>
<evidence type="ECO:0000256" key="4">
    <source>
        <dbReference type="ARBA" id="ARBA00022645"/>
    </source>
</evidence>
<dbReference type="PANTHER" id="PTHR10404">
    <property type="entry name" value="N-ACETYLATED-ALPHA-LINKED ACIDIC DIPEPTIDASE"/>
    <property type="match status" value="1"/>
</dbReference>
<evidence type="ECO:0000256" key="12">
    <source>
        <dbReference type="ARBA" id="ARBA00023049"/>
    </source>
</evidence>
<dbReference type="GO" id="GO:0006508">
    <property type="term" value="P:proteolysis"/>
    <property type="evidence" value="ECO:0007669"/>
    <property type="project" value="UniProtKB-KW"/>
</dbReference>
<dbReference type="AlphaFoldDB" id="A0AAD4RY72"/>
<keyword evidence="4" id="KW-0121">Carboxypeptidase</keyword>
<dbReference type="GO" id="GO:0004180">
    <property type="term" value="F:carboxypeptidase activity"/>
    <property type="evidence" value="ECO:0007669"/>
    <property type="project" value="UniProtKB-KW"/>
</dbReference>
<keyword evidence="11" id="KW-1133">Transmembrane helix</keyword>
<comment type="subcellular location">
    <subcellularLocation>
        <location evidence="2">Membrane</location>
        <topology evidence="2">Single-pass type II membrane protein</topology>
    </subcellularLocation>
</comment>
<evidence type="ECO:0000256" key="6">
    <source>
        <dbReference type="ARBA" id="ARBA00022692"/>
    </source>
</evidence>
<dbReference type="Pfam" id="PF04389">
    <property type="entry name" value="Peptidase_M28"/>
    <property type="match status" value="1"/>
</dbReference>
<dbReference type="InterPro" id="IPR003137">
    <property type="entry name" value="PA_domain"/>
</dbReference>
<dbReference type="CDD" id="cd02121">
    <property type="entry name" value="PA_GCPII_like"/>
    <property type="match status" value="1"/>
</dbReference>
<accession>A0AAD4RY72</accession>
<dbReference type="Gene3D" id="1.20.930.40">
    <property type="entry name" value="Transferrin receptor-like, dimerisation domain"/>
    <property type="match status" value="1"/>
</dbReference>
<evidence type="ECO:0000256" key="3">
    <source>
        <dbReference type="ARBA" id="ARBA00005634"/>
    </source>
</evidence>
<protein>
    <submittedName>
        <fullName evidence="18">Uncharacterized protein</fullName>
    </submittedName>
</protein>
<keyword evidence="6" id="KW-0812">Transmembrane</keyword>
<keyword evidence="19" id="KW-1185">Reference proteome</keyword>
<keyword evidence="10" id="KW-0735">Signal-anchor</keyword>
<dbReference type="Pfam" id="PF02225">
    <property type="entry name" value="PA"/>
    <property type="match status" value="1"/>
</dbReference>